<name>A0A1X1Y9M7_9MYCO</name>
<dbReference type="AlphaFoldDB" id="A0A1X1Y9M7"/>
<dbReference type="EMBL" id="LQPE01000039">
    <property type="protein sequence ID" value="ORW07731.1"/>
    <property type="molecule type" value="Genomic_DNA"/>
</dbReference>
<keyword evidence="3" id="KW-1185">Reference proteome</keyword>
<organism evidence="2 3">
    <name type="scientific">Mycobacterium kyorinense</name>
    <dbReference type="NCBI Taxonomy" id="487514"/>
    <lineage>
        <taxon>Bacteria</taxon>
        <taxon>Bacillati</taxon>
        <taxon>Actinomycetota</taxon>
        <taxon>Actinomycetes</taxon>
        <taxon>Mycobacteriales</taxon>
        <taxon>Mycobacteriaceae</taxon>
        <taxon>Mycobacterium</taxon>
    </lineage>
</organism>
<gene>
    <name evidence="2" type="ORF">AWC14_24455</name>
</gene>
<evidence type="ECO:0000313" key="3">
    <source>
        <dbReference type="Proteomes" id="UP000193487"/>
    </source>
</evidence>
<dbReference type="Proteomes" id="UP000193487">
    <property type="component" value="Unassembled WGS sequence"/>
</dbReference>
<protein>
    <submittedName>
        <fullName evidence="2">Uncharacterized protein</fullName>
    </submittedName>
</protein>
<reference evidence="2 3" key="1">
    <citation type="submission" date="2016-01" db="EMBL/GenBank/DDBJ databases">
        <title>The new phylogeny of the genus Mycobacterium.</title>
        <authorList>
            <person name="Tarcisio F."/>
            <person name="Conor M."/>
            <person name="Antonella G."/>
            <person name="Elisabetta G."/>
            <person name="Giulia F.S."/>
            <person name="Sara T."/>
            <person name="Anna F."/>
            <person name="Clotilde B."/>
            <person name="Roberto B."/>
            <person name="Veronica D.S."/>
            <person name="Fabio R."/>
            <person name="Monica P."/>
            <person name="Olivier J."/>
            <person name="Enrico T."/>
            <person name="Nicola S."/>
        </authorList>
    </citation>
    <scope>NUCLEOTIDE SEQUENCE [LARGE SCALE GENOMIC DNA]</scope>
    <source>
        <strain evidence="2 3">DSM 45166</strain>
    </source>
</reference>
<evidence type="ECO:0000313" key="2">
    <source>
        <dbReference type="EMBL" id="ORW07731.1"/>
    </source>
</evidence>
<sequence length="70" mass="7818">MQRLSERFAQRLPGTGVNLGGDPVSLPAIKSNRPLLELAIASDERGRRSAHAGRIRVPQRTHRHSIYSDF</sequence>
<proteinExistence type="predicted"/>
<comment type="caution">
    <text evidence="2">The sequence shown here is derived from an EMBL/GenBank/DDBJ whole genome shotgun (WGS) entry which is preliminary data.</text>
</comment>
<accession>A0A1X1Y9M7</accession>
<evidence type="ECO:0000256" key="1">
    <source>
        <dbReference type="SAM" id="MobiDB-lite"/>
    </source>
</evidence>
<feature type="region of interest" description="Disordered" evidence="1">
    <location>
        <begin position="49"/>
        <end position="70"/>
    </location>
</feature>
<feature type="region of interest" description="Disordered" evidence="1">
    <location>
        <begin position="1"/>
        <end position="24"/>
    </location>
</feature>